<evidence type="ECO:0000313" key="3">
    <source>
        <dbReference type="EMBL" id="BCJ31869.1"/>
    </source>
</evidence>
<dbReference type="Pfam" id="PF20628">
    <property type="entry name" value="Dyp_perox_C"/>
    <property type="match status" value="1"/>
</dbReference>
<proteinExistence type="predicted"/>
<dbReference type="SUPFAM" id="SSF54909">
    <property type="entry name" value="Dimeric alpha+beta barrel"/>
    <property type="match status" value="1"/>
</dbReference>
<sequence length="62" mass="6726">MPLDAHIRRANPRTAKTDGSRILRRGYAYRSDPDGPGRADEGFVHVVARHADVAVQTGRGSA</sequence>
<dbReference type="Proteomes" id="UP000680750">
    <property type="component" value="Chromosome"/>
</dbReference>
<protein>
    <recommendedName>
        <fullName evidence="2">Dyp-type peroxidase C-terminal domain-containing protein</fullName>
    </recommendedName>
</protein>
<name>A0A810L9C9_9ACTN</name>
<evidence type="ECO:0000256" key="1">
    <source>
        <dbReference type="SAM" id="MobiDB-lite"/>
    </source>
</evidence>
<gene>
    <name evidence="3" type="ORF">Asera_59770</name>
</gene>
<feature type="region of interest" description="Disordered" evidence="1">
    <location>
        <begin position="1"/>
        <end position="37"/>
    </location>
</feature>
<dbReference type="KEGG" id="aser:Asera_59770"/>
<accession>A0A810L9C9</accession>
<feature type="domain" description="Dyp-type peroxidase C-terminal" evidence="2">
    <location>
        <begin position="2"/>
        <end position="46"/>
    </location>
</feature>
<evidence type="ECO:0000313" key="4">
    <source>
        <dbReference type="Proteomes" id="UP000680750"/>
    </source>
</evidence>
<organism evidence="3 4">
    <name type="scientific">Actinocatenispora sera</name>
    <dbReference type="NCBI Taxonomy" id="390989"/>
    <lineage>
        <taxon>Bacteria</taxon>
        <taxon>Bacillati</taxon>
        <taxon>Actinomycetota</taxon>
        <taxon>Actinomycetes</taxon>
        <taxon>Micromonosporales</taxon>
        <taxon>Micromonosporaceae</taxon>
        <taxon>Actinocatenispora</taxon>
    </lineage>
</organism>
<reference evidence="3" key="1">
    <citation type="submission" date="2020-08" db="EMBL/GenBank/DDBJ databases">
        <title>Whole genome shotgun sequence of Actinocatenispora sera NBRC 101916.</title>
        <authorList>
            <person name="Komaki H."/>
            <person name="Tamura T."/>
        </authorList>
    </citation>
    <scope>NUCLEOTIDE SEQUENCE</scope>
    <source>
        <strain evidence="3">NBRC 101916</strain>
    </source>
</reference>
<keyword evidence="4" id="KW-1185">Reference proteome</keyword>
<dbReference type="AlphaFoldDB" id="A0A810L9C9"/>
<dbReference type="EMBL" id="AP023354">
    <property type="protein sequence ID" value="BCJ31869.1"/>
    <property type="molecule type" value="Genomic_DNA"/>
</dbReference>
<dbReference type="InterPro" id="IPR048328">
    <property type="entry name" value="Dyp_perox_C"/>
</dbReference>
<evidence type="ECO:0000259" key="2">
    <source>
        <dbReference type="Pfam" id="PF20628"/>
    </source>
</evidence>
<dbReference type="InterPro" id="IPR011008">
    <property type="entry name" value="Dimeric_a/b-barrel"/>
</dbReference>